<dbReference type="OrthoDB" id="21939at2"/>
<dbReference type="EMBL" id="NMPM01000131">
    <property type="protein sequence ID" value="PAV24564.1"/>
    <property type="molecule type" value="Genomic_DNA"/>
</dbReference>
<dbReference type="InterPro" id="IPR021306">
    <property type="entry name" value="DUF2878"/>
</dbReference>
<accession>A0A2A2HZW5</accession>
<evidence type="ECO:0000313" key="4">
    <source>
        <dbReference type="Proteomes" id="UP000218332"/>
    </source>
</evidence>
<comment type="caution">
    <text evidence="2">The sequence shown here is derived from an EMBL/GenBank/DDBJ whole genome shotgun (WGS) entry which is preliminary data.</text>
</comment>
<dbReference type="AlphaFoldDB" id="A0A2A2HZW5"/>
<name>A0A2A2HZW5_9GAMM</name>
<feature type="transmembrane region" description="Helical" evidence="1">
    <location>
        <begin position="56"/>
        <end position="74"/>
    </location>
</feature>
<feature type="transmembrane region" description="Helical" evidence="1">
    <location>
        <begin position="143"/>
        <end position="163"/>
    </location>
</feature>
<feature type="transmembrane region" description="Helical" evidence="1">
    <location>
        <begin position="18"/>
        <end position="44"/>
    </location>
</feature>
<reference evidence="3 5" key="2">
    <citation type="submission" date="2018-04" db="EMBL/GenBank/DDBJ databases">
        <title>Genomic Encyclopedia of Type Strains, Phase IV (KMG-IV): sequencing the most valuable type-strain genomes for metagenomic binning, comparative biology and taxonomic classification.</title>
        <authorList>
            <person name="Goeker M."/>
        </authorList>
    </citation>
    <scope>NUCLEOTIDE SEQUENCE [LARGE SCALE GENOMIC DNA]</scope>
    <source>
        <strain evidence="3 5">DSM 28688</strain>
    </source>
</reference>
<protein>
    <submittedName>
        <fullName evidence="3">Uncharacterized protein DUF2878</fullName>
    </submittedName>
</protein>
<organism evidence="2 4">
    <name type="scientific">Tamilnaduibacter salinus</name>
    <dbReference type="NCBI Taxonomy" id="1484056"/>
    <lineage>
        <taxon>Bacteria</taxon>
        <taxon>Pseudomonadati</taxon>
        <taxon>Pseudomonadota</taxon>
        <taxon>Gammaproteobacteria</taxon>
        <taxon>Pseudomonadales</taxon>
        <taxon>Marinobacteraceae</taxon>
        <taxon>Tamilnaduibacter</taxon>
    </lineage>
</organism>
<evidence type="ECO:0000313" key="5">
    <source>
        <dbReference type="Proteomes" id="UP000245887"/>
    </source>
</evidence>
<evidence type="ECO:0000313" key="3">
    <source>
        <dbReference type="EMBL" id="PVY78064.1"/>
    </source>
</evidence>
<dbReference type="Proteomes" id="UP000218332">
    <property type="component" value="Unassembled WGS sequence"/>
</dbReference>
<keyword evidence="1" id="KW-0812">Transmembrane</keyword>
<dbReference type="EMBL" id="QEKQ01000002">
    <property type="protein sequence ID" value="PVY78064.1"/>
    <property type="molecule type" value="Genomic_DNA"/>
</dbReference>
<keyword evidence="1" id="KW-1133">Transmembrane helix</keyword>
<evidence type="ECO:0000256" key="1">
    <source>
        <dbReference type="SAM" id="Phobius"/>
    </source>
</evidence>
<feature type="transmembrane region" description="Helical" evidence="1">
    <location>
        <begin position="86"/>
        <end position="107"/>
    </location>
</feature>
<gene>
    <name evidence="3" type="ORF">C8D92_10299</name>
    <name evidence="2" type="ORF">CF392_15605</name>
</gene>
<keyword evidence="4" id="KW-1185">Reference proteome</keyword>
<proteinExistence type="predicted"/>
<dbReference type="Pfam" id="PF11086">
    <property type="entry name" value="DUF2878"/>
    <property type="match status" value="1"/>
</dbReference>
<sequence>MIHHSGARNAFNFIIFQIGWLLCVIYPGWLSTAVAFAIVGVHLVVVSQHRTRELEFILMGTLIGSLVDGLWFQLGFLSQPGPVPLWVPAWLIGLWAVFMTTLAHSLAWMGSRRWLPFALAPIAGPFAYWSATRIGPVAFPDLIPSLIALAIGWGTVFPALMALRQRRYPELVPS</sequence>
<dbReference type="Proteomes" id="UP000245887">
    <property type="component" value="Unassembled WGS sequence"/>
</dbReference>
<keyword evidence="1" id="KW-0472">Membrane</keyword>
<feature type="transmembrane region" description="Helical" evidence="1">
    <location>
        <begin position="114"/>
        <end position="131"/>
    </location>
</feature>
<reference evidence="2 4" key="1">
    <citation type="submission" date="2017-07" db="EMBL/GenBank/DDBJ databases">
        <title>Tamlnaduibacter salinus (Mi-7) genome sequencing.</title>
        <authorList>
            <person name="Verma A."/>
            <person name="Krishnamurthi S."/>
        </authorList>
    </citation>
    <scope>NUCLEOTIDE SEQUENCE [LARGE SCALE GENOMIC DNA]</scope>
    <source>
        <strain evidence="2 4">Mi-7</strain>
    </source>
</reference>
<dbReference type="RefSeq" id="WP_095612350.1">
    <property type="nucleotide sequence ID" value="NZ_NMPM01000131.1"/>
</dbReference>
<evidence type="ECO:0000313" key="2">
    <source>
        <dbReference type="EMBL" id="PAV24564.1"/>
    </source>
</evidence>